<dbReference type="FunFam" id="1.20.144.10:FF:000003">
    <property type="entry name" value="Dolichyldiphosphatase 1"/>
    <property type="match status" value="1"/>
</dbReference>
<evidence type="ECO:0000256" key="5">
    <source>
        <dbReference type="ARBA" id="ARBA00022801"/>
    </source>
</evidence>
<feature type="transmembrane region" description="Helical" evidence="11">
    <location>
        <begin position="36"/>
        <end position="57"/>
    </location>
</feature>
<dbReference type="InParanoid" id="A0A7M7G0N0"/>
<reference evidence="13" key="2">
    <citation type="submission" date="2021-01" db="UniProtKB">
        <authorList>
            <consortium name="EnsemblMetazoa"/>
        </authorList>
    </citation>
    <scope>IDENTIFICATION</scope>
</reference>
<dbReference type="GeneID" id="753409"/>
<keyword evidence="8 11" id="KW-0472">Membrane</keyword>
<evidence type="ECO:0000256" key="11">
    <source>
        <dbReference type="RuleBase" id="RU367078"/>
    </source>
</evidence>
<dbReference type="CDD" id="cd03382">
    <property type="entry name" value="PAP2_dolichyldiphosphatase"/>
    <property type="match status" value="1"/>
</dbReference>
<dbReference type="InterPro" id="IPR000326">
    <property type="entry name" value="PAP2/HPO"/>
</dbReference>
<comment type="subcellular location">
    <subcellularLocation>
        <location evidence="1 11">Endoplasmic reticulum membrane</location>
        <topology evidence="1 11">Multi-pass membrane protein</topology>
    </subcellularLocation>
</comment>
<dbReference type="OrthoDB" id="302705at2759"/>
<keyword evidence="7 11" id="KW-1133">Transmembrane helix</keyword>
<comment type="function">
    <text evidence="9 11">Required for efficient N-glycosylation. Necessary for maintaining optimal levels of dolichol-linked oligosaccharides. Hydrolyzes dolichyl pyrophosphate at a very high rate and dolichyl monophosphate at a much lower rate. Does not act on phosphatidate.</text>
</comment>
<dbReference type="EnsemblMetazoa" id="XM_001182174">
    <property type="protein sequence ID" value="XP_001182174"/>
    <property type="gene ID" value="LOC753409"/>
</dbReference>
<organism evidence="13 14">
    <name type="scientific">Strongylocentrotus purpuratus</name>
    <name type="common">Purple sea urchin</name>
    <dbReference type="NCBI Taxonomy" id="7668"/>
    <lineage>
        <taxon>Eukaryota</taxon>
        <taxon>Metazoa</taxon>
        <taxon>Echinodermata</taxon>
        <taxon>Eleutherozoa</taxon>
        <taxon>Echinozoa</taxon>
        <taxon>Echinoidea</taxon>
        <taxon>Euechinoidea</taxon>
        <taxon>Echinacea</taxon>
        <taxon>Camarodonta</taxon>
        <taxon>Echinidea</taxon>
        <taxon>Strongylocentrotidae</taxon>
        <taxon>Strongylocentrotus</taxon>
    </lineage>
</organism>
<accession>A0A7M7G0N0</accession>
<dbReference type="InterPro" id="IPR039667">
    <property type="entry name" value="Dolichyldiphosphatase_PAP2"/>
</dbReference>
<evidence type="ECO:0000256" key="1">
    <source>
        <dbReference type="ARBA" id="ARBA00004477"/>
    </source>
</evidence>
<dbReference type="SUPFAM" id="SSF48317">
    <property type="entry name" value="Acid phosphatase/Vanadium-dependent haloperoxidase"/>
    <property type="match status" value="1"/>
</dbReference>
<dbReference type="Proteomes" id="UP000007110">
    <property type="component" value="Unassembled WGS sequence"/>
</dbReference>
<dbReference type="KEGG" id="spu:753409"/>
<dbReference type="GO" id="GO:0005789">
    <property type="term" value="C:endoplasmic reticulum membrane"/>
    <property type="evidence" value="ECO:0000318"/>
    <property type="project" value="GO_Central"/>
</dbReference>
<dbReference type="Gene3D" id="1.20.144.10">
    <property type="entry name" value="Phosphatidic acid phosphatase type 2/haloperoxidase"/>
    <property type="match status" value="1"/>
</dbReference>
<evidence type="ECO:0000256" key="9">
    <source>
        <dbReference type="ARBA" id="ARBA00024907"/>
    </source>
</evidence>
<dbReference type="Pfam" id="PF01569">
    <property type="entry name" value="PAP2"/>
    <property type="match status" value="1"/>
</dbReference>
<dbReference type="GO" id="GO:0006487">
    <property type="term" value="P:protein N-linked glycosylation"/>
    <property type="evidence" value="ECO:0000318"/>
    <property type="project" value="GO_Central"/>
</dbReference>
<proteinExistence type="inferred from homology"/>
<keyword evidence="4 11" id="KW-0812">Transmembrane</keyword>
<dbReference type="PANTHER" id="PTHR11247">
    <property type="entry name" value="PALMITOYL-PROTEIN THIOESTERASE/DOLICHYLDIPHOSPHATASE 1"/>
    <property type="match status" value="1"/>
</dbReference>
<dbReference type="RefSeq" id="XP_001182174.2">
    <property type="nucleotide sequence ID" value="XM_001182174.4"/>
</dbReference>
<reference evidence="14" key="1">
    <citation type="submission" date="2015-02" db="EMBL/GenBank/DDBJ databases">
        <title>Genome sequencing for Strongylocentrotus purpuratus.</title>
        <authorList>
            <person name="Murali S."/>
            <person name="Liu Y."/>
            <person name="Vee V."/>
            <person name="English A."/>
            <person name="Wang M."/>
            <person name="Skinner E."/>
            <person name="Han Y."/>
            <person name="Muzny D.M."/>
            <person name="Worley K.C."/>
            <person name="Gibbs R.A."/>
        </authorList>
    </citation>
    <scope>NUCLEOTIDE SEQUENCE</scope>
</reference>
<dbReference type="PANTHER" id="PTHR11247:SF1">
    <property type="entry name" value="DOLICHYLDIPHOSPHATASE 1"/>
    <property type="match status" value="1"/>
</dbReference>
<comment type="catalytic activity">
    <reaction evidence="10 11">
        <text>a di-trans,poly-cis-dolichyl diphosphate + H2O = a di-trans,poly-cis-dolichyl phosphate + phosphate + H(+)</text>
        <dbReference type="Rhea" id="RHEA:14385"/>
        <dbReference type="Rhea" id="RHEA-COMP:19498"/>
        <dbReference type="Rhea" id="RHEA-COMP:19506"/>
        <dbReference type="ChEBI" id="CHEBI:15377"/>
        <dbReference type="ChEBI" id="CHEBI:15378"/>
        <dbReference type="ChEBI" id="CHEBI:43474"/>
        <dbReference type="ChEBI" id="CHEBI:57497"/>
        <dbReference type="ChEBI" id="CHEBI:57683"/>
        <dbReference type="EC" id="3.6.1.43"/>
    </reaction>
</comment>
<evidence type="ECO:0000256" key="8">
    <source>
        <dbReference type="ARBA" id="ARBA00023136"/>
    </source>
</evidence>
<sequence length="245" mass="28029">MAGHCQATEDEYDAVKWKAISLTFVEYPDDDIIGKFLAYVSLVPLVILVGFVTLLLFRRELHTITFFGGIVLSEGVNWIAKNTIQEPRPCRGNDTLHGGLRTEYGMPSSHSQLMWFFATYTVLFIYIRLHQPNSNLFIEQVWRHLAAIGVILVALLVSGSRVYLKYHTVRQVVCGGLLGILLAVPWFIITQVVLTPLFPYLVSWPICEYFLIRDSTLIPNVLWFEYTTARTEARTRQRKLGNKMS</sequence>
<keyword evidence="5 11" id="KW-0378">Hydrolase</keyword>
<dbReference type="EC" id="3.6.1.43" evidence="11"/>
<evidence type="ECO:0000256" key="2">
    <source>
        <dbReference type="ARBA" id="ARBA00004922"/>
    </source>
</evidence>
<evidence type="ECO:0000256" key="7">
    <source>
        <dbReference type="ARBA" id="ARBA00022989"/>
    </source>
</evidence>
<feature type="transmembrane region" description="Helical" evidence="11">
    <location>
        <begin position="141"/>
        <end position="160"/>
    </location>
</feature>
<dbReference type="SMART" id="SM00014">
    <property type="entry name" value="acidPPc"/>
    <property type="match status" value="1"/>
</dbReference>
<keyword evidence="6 11" id="KW-0256">Endoplasmic reticulum</keyword>
<evidence type="ECO:0000256" key="3">
    <source>
        <dbReference type="ARBA" id="ARBA00005518"/>
    </source>
</evidence>
<keyword evidence="14" id="KW-1185">Reference proteome</keyword>
<dbReference type="GO" id="GO:0047874">
    <property type="term" value="F:dolichyldiphosphatase activity"/>
    <property type="evidence" value="ECO:0000318"/>
    <property type="project" value="GO_Central"/>
</dbReference>
<evidence type="ECO:0000256" key="4">
    <source>
        <dbReference type="ARBA" id="ARBA00022692"/>
    </source>
</evidence>
<dbReference type="OMA" id="VYATLIW"/>
<evidence type="ECO:0000259" key="12">
    <source>
        <dbReference type="SMART" id="SM00014"/>
    </source>
</evidence>
<feature type="domain" description="Phosphatidic acid phosphatase type 2/haloperoxidase" evidence="12">
    <location>
        <begin position="63"/>
        <end position="187"/>
    </location>
</feature>
<dbReference type="UniPathway" id="UPA00378"/>
<name>A0A7M7G0N0_STRPU</name>
<evidence type="ECO:0000256" key="6">
    <source>
        <dbReference type="ARBA" id="ARBA00022824"/>
    </source>
</evidence>
<feature type="transmembrane region" description="Helical" evidence="11">
    <location>
        <begin position="113"/>
        <end position="129"/>
    </location>
</feature>
<evidence type="ECO:0000256" key="10">
    <source>
        <dbReference type="ARBA" id="ARBA00047349"/>
    </source>
</evidence>
<evidence type="ECO:0000313" key="13">
    <source>
        <dbReference type="EnsemblMetazoa" id="XP_001182174"/>
    </source>
</evidence>
<protein>
    <recommendedName>
        <fullName evidence="11">Dolichyldiphosphatase</fullName>
        <ecNumber evidence="11">3.6.1.43</ecNumber>
    </recommendedName>
</protein>
<comment type="pathway">
    <text evidence="2 11">Protein modification; protein glycosylation.</text>
</comment>
<dbReference type="AlphaFoldDB" id="A0A7M7G0N0"/>
<comment type="similarity">
    <text evidence="3 11">Belongs to the dolichyldiphosphatase family.</text>
</comment>
<dbReference type="CTD" id="57171"/>
<feature type="transmembrane region" description="Helical" evidence="11">
    <location>
        <begin position="172"/>
        <end position="194"/>
    </location>
</feature>
<dbReference type="InterPro" id="IPR036938">
    <property type="entry name" value="PAP2/HPO_sf"/>
</dbReference>
<evidence type="ECO:0000313" key="14">
    <source>
        <dbReference type="Proteomes" id="UP000007110"/>
    </source>
</evidence>